<evidence type="ECO:0000313" key="3">
    <source>
        <dbReference type="Proteomes" id="UP000646478"/>
    </source>
</evidence>
<accession>A0A916SIX1</accession>
<dbReference type="EMBL" id="BMHH01000014">
    <property type="protein sequence ID" value="GGB01696.1"/>
    <property type="molecule type" value="Genomic_DNA"/>
</dbReference>
<protein>
    <submittedName>
        <fullName evidence="2">Uncharacterized protein</fullName>
    </submittedName>
</protein>
<comment type="caution">
    <text evidence="2">The sequence shown here is derived from an EMBL/GenBank/DDBJ whole genome shotgun (WGS) entry which is preliminary data.</text>
</comment>
<evidence type="ECO:0000313" key="2">
    <source>
        <dbReference type="EMBL" id="GGB01696.1"/>
    </source>
</evidence>
<reference evidence="2" key="1">
    <citation type="journal article" date="2014" name="Int. J. Syst. Evol. Microbiol.">
        <title>Complete genome sequence of Corynebacterium casei LMG S-19264T (=DSM 44701T), isolated from a smear-ripened cheese.</title>
        <authorList>
            <consortium name="US DOE Joint Genome Institute (JGI-PGF)"/>
            <person name="Walter F."/>
            <person name="Albersmeier A."/>
            <person name="Kalinowski J."/>
            <person name="Ruckert C."/>
        </authorList>
    </citation>
    <scope>NUCLEOTIDE SEQUENCE</scope>
    <source>
        <strain evidence="2">CGMCC 1.15082</strain>
    </source>
</reference>
<name>A0A916SIX1_9HYPH</name>
<sequence length="61" mass="6654">MALRTLHPTALRAATFSHKGRRPKHCIYRSRQSQRLVAGSKGRAKHHPSPLVGEGGREAAG</sequence>
<reference evidence="2" key="2">
    <citation type="submission" date="2020-09" db="EMBL/GenBank/DDBJ databases">
        <authorList>
            <person name="Sun Q."/>
            <person name="Zhou Y."/>
        </authorList>
    </citation>
    <scope>NUCLEOTIDE SEQUENCE</scope>
    <source>
        <strain evidence="2">CGMCC 1.15082</strain>
    </source>
</reference>
<organism evidence="2 3">
    <name type="scientific">Brucella endophytica</name>
    <dbReference type="NCBI Taxonomy" id="1963359"/>
    <lineage>
        <taxon>Bacteria</taxon>
        <taxon>Pseudomonadati</taxon>
        <taxon>Pseudomonadota</taxon>
        <taxon>Alphaproteobacteria</taxon>
        <taxon>Hyphomicrobiales</taxon>
        <taxon>Brucellaceae</taxon>
        <taxon>Brucella/Ochrobactrum group</taxon>
        <taxon>Brucella</taxon>
    </lineage>
</organism>
<keyword evidence="3" id="KW-1185">Reference proteome</keyword>
<evidence type="ECO:0000256" key="1">
    <source>
        <dbReference type="SAM" id="MobiDB-lite"/>
    </source>
</evidence>
<dbReference type="AlphaFoldDB" id="A0A916SIX1"/>
<feature type="compositionally biased region" description="Basic residues" evidence="1">
    <location>
        <begin position="18"/>
        <end position="28"/>
    </location>
</feature>
<gene>
    <name evidence="2" type="ORF">GCM10011491_32310</name>
</gene>
<dbReference type="Proteomes" id="UP000646478">
    <property type="component" value="Unassembled WGS sequence"/>
</dbReference>
<proteinExistence type="predicted"/>
<feature type="region of interest" description="Disordered" evidence="1">
    <location>
        <begin position="17"/>
        <end position="61"/>
    </location>
</feature>